<evidence type="ECO:0000313" key="2">
    <source>
        <dbReference type="EMBL" id="TDW19362.1"/>
    </source>
</evidence>
<evidence type="ECO:0000313" key="3">
    <source>
        <dbReference type="Proteomes" id="UP000295447"/>
    </source>
</evidence>
<dbReference type="AlphaFoldDB" id="A0A4R7ZP06"/>
<dbReference type="SUPFAM" id="SSF55729">
    <property type="entry name" value="Acyl-CoA N-acyltransferases (Nat)"/>
    <property type="match status" value="1"/>
</dbReference>
<comment type="caution">
    <text evidence="2">The sequence shown here is derived from an EMBL/GenBank/DDBJ whole genome shotgun (WGS) entry which is preliminary data.</text>
</comment>
<name>A0A4R7ZP06_9ACTN</name>
<dbReference type="Pfam" id="PF00583">
    <property type="entry name" value="Acetyltransf_1"/>
    <property type="match status" value="1"/>
</dbReference>
<feature type="domain" description="N-acetyltransferase" evidence="1">
    <location>
        <begin position="116"/>
        <end position="249"/>
    </location>
</feature>
<dbReference type="Gene3D" id="3.40.630.30">
    <property type="match status" value="1"/>
</dbReference>
<organism evidence="2 3">
    <name type="scientific">Kribbella kalugense</name>
    <dbReference type="NCBI Taxonomy" id="2512221"/>
    <lineage>
        <taxon>Bacteria</taxon>
        <taxon>Bacillati</taxon>
        <taxon>Actinomycetota</taxon>
        <taxon>Actinomycetes</taxon>
        <taxon>Propionibacteriales</taxon>
        <taxon>Kribbellaceae</taxon>
        <taxon>Kribbella</taxon>
    </lineage>
</organism>
<evidence type="ECO:0000259" key="1">
    <source>
        <dbReference type="PROSITE" id="PS51186"/>
    </source>
</evidence>
<dbReference type="EMBL" id="SODF01000002">
    <property type="protein sequence ID" value="TDW19362.1"/>
    <property type="molecule type" value="Genomic_DNA"/>
</dbReference>
<protein>
    <recommendedName>
        <fullName evidence="1">N-acetyltransferase domain-containing protein</fullName>
    </recommendedName>
</protein>
<dbReference type="PROSITE" id="PS51186">
    <property type="entry name" value="GNAT"/>
    <property type="match status" value="1"/>
</dbReference>
<dbReference type="InterPro" id="IPR000182">
    <property type="entry name" value="GNAT_dom"/>
</dbReference>
<reference evidence="2 3" key="1">
    <citation type="submission" date="2019-03" db="EMBL/GenBank/DDBJ databases">
        <title>Genomic Encyclopedia of Type Strains, Phase III (KMG-III): the genomes of soil and plant-associated and newly described type strains.</title>
        <authorList>
            <person name="Whitman W."/>
        </authorList>
    </citation>
    <scope>NUCLEOTIDE SEQUENCE [LARGE SCALE GENOMIC DNA]</scope>
    <source>
        <strain evidence="2 3">VKM Ac-2570</strain>
    </source>
</reference>
<accession>A0A4R7ZP06</accession>
<dbReference type="OrthoDB" id="5243104at2"/>
<dbReference type="RefSeq" id="WP_134122236.1">
    <property type="nucleotide sequence ID" value="NZ_SODF01000002.1"/>
</dbReference>
<proteinExistence type="predicted"/>
<sequence length="249" mass="26247">MDLVRAIEDNAAELLMAMGAAGGGEQRSDAAARWTIGGSPIDYHNAVVAASEAGVVAESLALLKKHGVPGNWHVGPSMQISGADLTAAGFVPAGSEPGMAVRIPELVAPPVVPGLSLTRVEDDEALAVWEATLGRGFGEGEKEARWVASVYRKLGYGDPWQHYLGWLDGVPVATATVFLGAGVAGVYFVMTVPEARRRGVGAAITYGVLREVDAEYAVLESSPAGRSVYEQLGFREYCTIELYEWAPTG</sequence>
<gene>
    <name evidence="2" type="ORF">EV650_5968</name>
</gene>
<dbReference type="InterPro" id="IPR016181">
    <property type="entry name" value="Acyl_CoA_acyltransferase"/>
</dbReference>
<keyword evidence="3" id="KW-1185">Reference proteome</keyword>
<dbReference type="GO" id="GO:0016747">
    <property type="term" value="F:acyltransferase activity, transferring groups other than amino-acyl groups"/>
    <property type="evidence" value="ECO:0007669"/>
    <property type="project" value="InterPro"/>
</dbReference>
<dbReference type="Proteomes" id="UP000295447">
    <property type="component" value="Unassembled WGS sequence"/>
</dbReference>